<reference evidence="3" key="1">
    <citation type="journal article" date="2024" name="Gigascience">
        <title>Chromosome-level genome of the poultry shaft louse Menopon gallinae provides insight into the host-switching and adaptive evolution of parasitic lice.</title>
        <authorList>
            <person name="Xu Y."/>
            <person name="Ma L."/>
            <person name="Liu S."/>
            <person name="Liang Y."/>
            <person name="Liu Q."/>
            <person name="He Z."/>
            <person name="Tian L."/>
            <person name="Duan Y."/>
            <person name="Cai W."/>
            <person name="Li H."/>
            <person name="Song F."/>
        </authorList>
    </citation>
    <scope>NUCLEOTIDE SEQUENCE</scope>
    <source>
        <strain evidence="3">Cailab_2023a</strain>
    </source>
</reference>
<feature type="chain" id="PRO_5043923804" evidence="2">
    <location>
        <begin position="22"/>
        <end position="64"/>
    </location>
</feature>
<evidence type="ECO:0000313" key="3">
    <source>
        <dbReference type="EMBL" id="KAL0268478.1"/>
    </source>
</evidence>
<sequence length="64" mass="7567">MRMSRNFFVVLILCLFGLLLAEDQQREEDQQSQQSTGLSTLPIPSTYHFRLIVFFSVWAVFFTY</sequence>
<dbReference type="EMBL" id="JARGDH010000005">
    <property type="protein sequence ID" value="KAL0268478.1"/>
    <property type="molecule type" value="Genomic_DNA"/>
</dbReference>
<keyword evidence="2" id="KW-0732">Signal</keyword>
<feature type="transmembrane region" description="Helical" evidence="1">
    <location>
        <begin position="45"/>
        <end position="63"/>
    </location>
</feature>
<evidence type="ECO:0000256" key="1">
    <source>
        <dbReference type="SAM" id="Phobius"/>
    </source>
</evidence>
<keyword evidence="1" id="KW-0812">Transmembrane</keyword>
<protein>
    <submittedName>
        <fullName evidence="3">Uncharacterized protein</fullName>
    </submittedName>
</protein>
<keyword evidence="1" id="KW-0472">Membrane</keyword>
<feature type="signal peptide" evidence="2">
    <location>
        <begin position="1"/>
        <end position="21"/>
    </location>
</feature>
<organism evidence="3">
    <name type="scientific">Menopon gallinae</name>
    <name type="common">poultry shaft louse</name>
    <dbReference type="NCBI Taxonomy" id="328185"/>
    <lineage>
        <taxon>Eukaryota</taxon>
        <taxon>Metazoa</taxon>
        <taxon>Ecdysozoa</taxon>
        <taxon>Arthropoda</taxon>
        <taxon>Hexapoda</taxon>
        <taxon>Insecta</taxon>
        <taxon>Pterygota</taxon>
        <taxon>Neoptera</taxon>
        <taxon>Paraneoptera</taxon>
        <taxon>Psocodea</taxon>
        <taxon>Troctomorpha</taxon>
        <taxon>Phthiraptera</taxon>
        <taxon>Amblycera</taxon>
        <taxon>Menoponidae</taxon>
        <taxon>Menopon</taxon>
    </lineage>
</organism>
<comment type="caution">
    <text evidence="3">The sequence shown here is derived from an EMBL/GenBank/DDBJ whole genome shotgun (WGS) entry which is preliminary data.</text>
</comment>
<evidence type="ECO:0000256" key="2">
    <source>
        <dbReference type="SAM" id="SignalP"/>
    </source>
</evidence>
<dbReference type="AlphaFoldDB" id="A0AAW2HF58"/>
<name>A0AAW2HF58_9NEOP</name>
<keyword evidence="1" id="KW-1133">Transmembrane helix</keyword>
<gene>
    <name evidence="3" type="ORF">PYX00_010406</name>
</gene>
<accession>A0AAW2HF58</accession>
<proteinExistence type="predicted"/>